<sequence length="446" mass="51845">MNLGVIKCLKDKSKKDLRILYASEEFLQFLNVNEISIFDDISSRLDEDIVKKIKNLMFLNKPSRLFVYSVNFSGFIEITVIPEGDFCWIVFSDLSEFLKKQYEMNRLDFFNKLELELLSVFIDPKDIFEVYNSLVEKFMKIDGVYSVGIFRVENGVVKEISSSKNFVYSDNLELKLTEIYKNGKYYIEKINGKYVLFFPIYHSNIVIEIVIFELEDKKFFDEYLLNFLKEIEVAISMTIDRISLKNEISRKNHQLLEAIDDIIEVMSKIVELRDPYTAGHQKNVSRLSYEIGKRLGFDNERLLILKYAALVHDIGKIGVPIEILVKPSKLSDLEFNLIKEHPKIGYNLLSDLISPYDKISEIVLQHHERIDGSGYPFGLKGDDILMESKVIAVADTVDAMISHRPYRPSLGLEKAIVELKNNARKKYDEKVVEVCLDLFNEGFKFY</sequence>
<evidence type="ECO:0000313" key="2">
    <source>
        <dbReference type="EMBL" id="APT74954.1"/>
    </source>
</evidence>
<dbReference type="Gene3D" id="1.10.3210.10">
    <property type="entry name" value="Hypothetical protein af1432"/>
    <property type="match status" value="1"/>
</dbReference>
<dbReference type="CDD" id="cd00077">
    <property type="entry name" value="HDc"/>
    <property type="match status" value="1"/>
</dbReference>
<dbReference type="InterPro" id="IPR003607">
    <property type="entry name" value="HD/PDEase_dom"/>
</dbReference>
<dbReference type="Pfam" id="PF13487">
    <property type="entry name" value="HD_5"/>
    <property type="match status" value="1"/>
</dbReference>
<dbReference type="EMBL" id="CP007389">
    <property type="protein sequence ID" value="APT74954.1"/>
    <property type="molecule type" value="Genomic_DNA"/>
</dbReference>
<name>A0ABN4UY34_9BACT</name>
<protein>
    <recommendedName>
        <fullName evidence="1">HD-GYP domain-containing protein</fullName>
    </recommendedName>
</protein>
<proteinExistence type="predicted"/>
<dbReference type="SUPFAM" id="SSF109604">
    <property type="entry name" value="HD-domain/PDEase-like"/>
    <property type="match status" value="1"/>
</dbReference>
<dbReference type="PANTHER" id="PTHR43155:SF2">
    <property type="entry name" value="CYCLIC DI-GMP PHOSPHODIESTERASE PA4108"/>
    <property type="match status" value="1"/>
</dbReference>
<dbReference type="SMART" id="SM00471">
    <property type="entry name" value="HDc"/>
    <property type="match status" value="1"/>
</dbReference>
<accession>A0ABN4UY34</accession>
<dbReference type="PROSITE" id="PS51832">
    <property type="entry name" value="HD_GYP"/>
    <property type="match status" value="1"/>
</dbReference>
<evidence type="ECO:0000313" key="3">
    <source>
        <dbReference type="Proteomes" id="UP000185490"/>
    </source>
</evidence>
<evidence type="ECO:0000259" key="1">
    <source>
        <dbReference type="PROSITE" id="PS51832"/>
    </source>
</evidence>
<dbReference type="PANTHER" id="PTHR43155">
    <property type="entry name" value="CYCLIC DI-GMP PHOSPHODIESTERASE PA4108-RELATED"/>
    <property type="match status" value="1"/>
</dbReference>
<dbReference type="InterPro" id="IPR037522">
    <property type="entry name" value="HD_GYP_dom"/>
</dbReference>
<dbReference type="RefSeq" id="WP_012058010.1">
    <property type="nucleotide sequence ID" value="NZ_CP007389.1"/>
</dbReference>
<gene>
    <name evidence="2" type="ORF">BW47_09555</name>
</gene>
<reference evidence="2 3" key="1">
    <citation type="submission" date="2014-02" db="EMBL/GenBank/DDBJ databases">
        <title>Diversity of Thermotogales isolates from hydrothermal vents.</title>
        <authorList>
            <person name="Haverkamp T.H.A."/>
            <person name="Lossouarn J."/>
            <person name="Geslin C."/>
            <person name="Nesbo C.L."/>
        </authorList>
    </citation>
    <scope>NUCLEOTIDE SEQUENCE [LARGE SCALE GENOMIC DNA]</scope>
    <source>
        <strain evidence="2 3">431</strain>
    </source>
</reference>
<organism evidence="2 3">
    <name type="scientific">Thermosipho melanesiensis</name>
    <dbReference type="NCBI Taxonomy" id="46541"/>
    <lineage>
        <taxon>Bacteria</taxon>
        <taxon>Thermotogati</taxon>
        <taxon>Thermotogota</taxon>
        <taxon>Thermotogae</taxon>
        <taxon>Thermotogales</taxon>
        <taxon>Fervidobacteriaceae</taxon>
        <taxon>Thermosipho</taxon>
    </lineage>
</organism>
<keyword evidence="3" id="KW-1185">Reference proteome</keyword>
<dbReference type="Proteomes" id="UP000185490">
    <property type="component" value="Chromosome"/>
</dbReference>
<feature type="domain" description="HD-GYP" evidence="1">
    <location>
        <begin position="255"/>
        <end position="446"/>
    </location>
</feature>